<dbReference type="RefSeq" id="WP_089252142.1">
    <property type="nucleotide sequence ID" value="NZ_FZOW01000025.1"/>
</dbReference>
<proteinExistence type="predicted"/>
<gene>
    <name evidence="3" type="ORF">SAMN05421642_12538</name>
</gene>
<evidence type="ECO:0000313" key="3">
    <source>
        <dbReference type="EMBL" id="SNT47998.1"/>
    </source>
</evidence>
<dbReference type="Proteomes" id="UP000198327">
    <property type="component" value="Unassembled WGS sequence"/>
</dbReference>
<protein>
    <submittedName>
        <fullName evidence="3">CHAT domain-containing protein</fullName>
    </submittedName>
</protein>
<name>A0A239N1D8_9NOCA</name>
<evidence type="ECO:0000259" key="2">
    <source>
        <dbReference type="Pfam" id="PF12770"/>
    </source>
</evidence>
<reference evidence="4" key="1">
    <citation type="submission" date="2017-06" db="EMBL/GenBank/DDBJ databases">
        <authorList>
            <person name="Varghese N."/>
            <person name="Submissions S."/>
        </authorList>
    </citation>
    <scope>NUCLEOTIDE SEQUENCE [LARGE SCALE GENOMIC DNA]</scope>
    <source>
        <strain evidence="4">JCM 23211</strain>
    </source>
</reference>
<dbReference type="InterPro" id="IPR024983">
    <property type="entry name" value="CHAT_dom"/>
</dbReference>
<evidence type="ECO:0000313" key="4">
    <source>
        <dbReference type="Proteomes" id="UP000198327"/>
    </source>
</evidence>
<organism evidence="3 4">
    <name type="scientific">Rhodococcoides kyotonense</name>
    <dbReference type="NCBI Taxonomy" id="398843"/>
    <lineage>
        <taxon>Bacteria</taxon>
        <taxon>Bacillati</taxon>
        <taxon>Actinomycetota</taxon>
        <taxon>Actinomycetes</taxon>
        <taxon>Mycobacteriales</taxon>
        <taxon>Nocardiaceae</taxon>
        <taxon>Rhodococcoides</taxon>
    </lineage>
</organism>
<keyword evidence="4" id="KW-1185">Reference proteome</keyword>
<dbReference type="OrthoDB" id="3206999at2"/>
<feature type="region of interest" description="Disordered" evidence="1">
    <location>
        <begin position="1"/>
        <end position="43"/>
    </location>
</feature>
<dbReference type="AlphaFoldDB" id="A0A239N1D8"/>
<evidence type="ECO:0000256" key="1">
    <source>
        <dbReference type="SAM" id="MobiDB-lite"/>
    </source>
</evidence>
<accession>A0A239N1D8</accession>
<sequence length="472" mass="50748">MLSPDDSDLAAPLHPPTPGASDDPATGSAHEVNERGLTDIGPGSLGRAVATPWASNSEVDPVDRRLALARSWDDLLAEVRALPGFETFLRPPTYKDLLRAAAHGPVVTINVSEWRCDALFLTSDGVEAVSLPDLSLRDAERHLERHLAALAWFDQSVAEFEAAVAALQRDHSDRDAIRLRQEAGARRRQATLDLDEELTELAGWLWDVVMVPLLDRLPAPGTGDLRPRVWWCPTGPLAFLPLHAAGRGTQWLHDMVVSSTTPTVRSLLDARTDSSTPSRDTGTPTRPRRRFLVASTFASTGELLTGSLSRLTATDIVECSDVAGVRRQLETCDFVHFDCHGDQVLADPSQGGVRLSDGVLRVFDVSSISATGEFAALAACKTAVGGVDLLDEAITLSAALHYAGFRHVVGTLWNLAESVAQSAFAAIYDQLVTDDGSFDPINSARALASSVDQLRADGESLHSWASLIHIGP</sequence>
<feature type="domain" description="CHAT" evidence="2">
    <location>
        <begin position="200"/>
        <end position="471"/>
    </location>
</feature>
<dbReference type="EMBL" id="FZOW01000025">
    <property type="protein sequence ID" value="SNT47998.1"/>
    <property type="molecule type" value="Genomic_DNA"/>
</dbReference>
<dbReference type="Pfam" id="PF12770">
    <property type="entry name" value="CHAT"/>
    <property type="match status" value="1"/>
</dbReference>